<evidence type="ECO:0000313" key="8">
    <source>
        <dbReference type="Proteomes" id="UP000272942"/>
    </source>
</evidence>
<dbReference type="InterPro" id="IPR040309">
    <property type="entry name" value="Naf1"/>
</dbReference>
<evidence type="ECO:0000256" key="4">
    <source>
        <dbReference type="ARBA" id="ARBA00022884"/>
    </source>
</evidence>
<proteinExistence type="predicted"/>
<keyword evidence="2" id="KW-0690">Ribosome biogenesis</keyword>
<protein>
    <submittedName>
        <fullName evidence="9">SKICH domain-containing protein</fullName>
    </submittedName>
</protein>
<dbReference type="AlphaFoldDB" id="A0A183A462"/>
<organism evidence="9">
    <name type="scientific">Echinostoma caproni</name>
    <dbReference type="NCBI Taxonomy" id="27848"/>
    <lineage>
        <taxon>Eukaryota</taxon>
        <taxon>Metazoa</taxon>
        <taxon>Spiralia</taxon>
        <taxon>Lophotrochozoa</taxon>
        <taxon>Platyhelminthes</taxon>
        <taxon>Trematoda</taxon>
        <taxon>Digenea</taxon>
        <taxon>Plagiorchiida</taxon>
        <taxon>Echinostomata</taxon>
        <taxon>Echinostomatoidea</taxon>
        <taxon>Echinostomatidae</taxon>
        <taxon>Echinostoma</taxon>
    </lineage>
</organism>
<evidence type="ECO:0000313" key="9">
    <source>
        <dbReference type="WBParaSite" id="ECPE_0000174701-mRNA-1"/>
    </source>
</evidence>
<dbReference type="OrthoDB" id="21550at2759"/>
<dbReference type="PANTHER" id="PTHR31633:SF1">
    <property type="entry name" value="H_ACA RIBONUCLEOPROTEIN COMPLEX NON-CORE SUBUNIT NAF1"/>
    <property type="match status" value="1"/>
</dbReference>
<sequence>MFEMLILPIYETFGPVATPLYVVVLPNSPCLTKTKASSKQRKQHAKQQTVLPDEDSANPCLSDTDVAALAGAECVEIQNQMEPDSEVTPTSDNVPAVTTEQIEDNSHTAPALSVEPAPFVPTVHSGDVVYFVKDDPELTIPVFYSQLVQMKGSDASWVNDTEPPPEVSHCRWQCSYVSPLAHNFTYFSWLIGEDEPA</sequence>
<dbReference type="GO" id="GO:0005732">
    <property type="term" value="C:sno(s)RNA-containing ribonucleoprotein complex"/>
    <property type="evidence" value="ECO:0007669"/>
    <property type="project" value="InterPro"/>
</dbReference>
<keyword evidence="8" id="KW-1185">Reference proteome</keyword>
<dbReference type="GO" id="GO:0000493">
    <property type="term" value="P:box H/ACA snoRNP assembly"/>
    <property type="evidence" value="ECO:0007669"/>
    <property type="project" value="InterPro"/>
</dbReference>
<keyword evidence="5" id="KW-0539">Nucleus</keyword>
<accession>A0A183A462</accession>
<evidence type="ECO:0000256" key="6">
    <source>
        <dbReference type="SAM" id="MobiDB-lite"/>
    </source>
</evidence>
<keyword evidence="4" id="KW-0694">RNA-binding</keyword>
<evidence type="ECO:0000256" key="3">
    <source>
        <dbReference type="ARBA" id="ARBA00022552"/>
    </source>
</evidence>
<feature type="region of interest" description="Disordered" evidence="6">
    <location>
        <begin position="33"/>
        <end position="59"/>
    </location>
</feature>
<comment type="subcellular location">
    <subcellularLocation>
        <location evidence="1">Nucleus</location>
    </subcellularLocation>
</comment>
<reference evidence="7 8" key="2">
    <citation type="submission" date="2018-11" db="EMBL/GenBank/DDBJ databases">
        <authorList>
            <consortium name="Pathogen Informatics"/>
        </authorList>
    </citation>
    <scope>NUCLEOTIDE SEQUENCE [LARGE SCALE GENOMIC DNA]</scope>
    <source>
        <strain evidence="7 8">Egypt</strain>
    </source>
</reference>
<evidence type="ECO:0000313" key="7">
    <source>
        <dbReference type="EMBL" id="VDP45624.1"/>
    </source>
</evidence>
<dbReference type="GO" id="GO:0006364">
    <property type="term" value="P:rRNA processing"/>
    <property type="evidence" value="ECO:0007669"/>
    <property type="project" value="UniProtKB-KW"/>
</dbReference>
<evidence type="ECO:0000256" key="1">
    <source>
        <dbReference type="ARBA" id="ARBA00004123"/>
    </source>
</evidence>
<dbReference type="WBParaSite" id="ECPE_0000174701-mRNA-1">
    <property type="protein sequence ID" value="ECPE_0000174701-mRNA-1"/>
    <property type="gene ID" value="ECPE_0000174701"/>
</dbReference>
<keyword evidence="3" id="KW-0698">rRNA processing</keyword>
<dbReference type="GO" id="GO:0003723">
    <property type="term" value="F:RNA binding"/>
    <property type="evidence" value="ECO:0007669"/>
    <property type="project" value="UniProtKB-KW"/>
</dbReference>
<gene>
    <name evidence="7" type="ORF">ECPE_LOCUS1745</name>
</gene>
<feature type="compositionally biased region" description="Basic residues" evidence="6">
    <location>
        <begin position="36"/>
        <end position="45"/>
    </location>
</feature>
<evidence type="ECO:0000256" key="5">
    <source>
        <dbReference type="ARBA" id="ARBA00023242"/>
    </source>
</evidence>
<name>A0A183A462_9TREM</name>
<dbReference type="PANTHER" id="PTHR31633">
    <property type="entry name" value="H/ACA RIBONUCLEOPROTEIN COMPLEX NON-CORE SUBUNIT NAF1"/>
    <property type="match status" value="1"/>
</dbReference>
<dbReference type="EMBL" id="UZAN01014471">
    <property type="protein sequence ID" value="VDP45624.1"/>
    <property type="molecule type" value="Genomic_DNA"/>
</dbReference>
<reference evidence="9" key="1">
    <citation type="submission" date="2016-06" db="UniProtKB">
        <authorList>
            <consortium name="WormBaseParasite"/>
        </authorList>
    </citation>
    <scope>IDENTIFICATION</scope>
</reference>
<dbReference type="GO" id="GO:0005634">
    <property type="term" value="C:nucleus"/>
    <property type="evidence" value="ECO:0007669"/>
    <property type="project" value="UniProtKB-SubCell"/>
</dbReference>
<evidence type="ECO:0000256" key="2">
    <source>
        <dbReference type="ARBA" id="ARBA00022517"/>
    </source>
</evidence>
<dbReference type="Proteomes" id="UP000272942">
    <property type="component" value="Unassembled WGS sequence"/>
</dbReference>